<comment type="function">
    <text evidence="7">Involved in the biosynthesis of isopentenyl diphosphate (IPP) and dimethylallyl diphosphate (DMAPP), two major building blocks of isoprenoid compounds. Catalyzes the conversion of 4-diphosphocytidyl-2-C-methyl-D-erythritol 2-phosphate (CDP-ME2P) to 2-C-methyl-D-erythritol 2,4-cyclodiphosphate (ME-CPP) with a corresponding release of cytidine 5-monophosphate (CMP).</text>
</comment>
<dbReference type="GO" id="GO:0046872">
    <property type="term" value="F:metal ion binding"/>
    <property type="evidence" value="ECO:0007669"/>
    <property type="project" value="UniProtKB-KW"/>
</dbReference>
<dbReference type="NCBIfam" id="TIGR00151">
    <property type="entry name" value="ispF"/>
    <property type="match status" value="1"/>
</dbReference>
<dbReference type="Pfam" id="PF02542">
    <property type="entry name" value="YgbB"/>
    <property type="match status" value="1"/>
</dbReference>
<comment type="subunit">
    <text evidence="7">Homotrimer.</text>
</comment>
<evidence type="ECO:0000256" key="7">
    <source>
        <dbReference type="HAMAP-Rule" id="MF_00107"/>
    </source>
</evidence>
<reference evidence="10" key="1">
    <citation type="submission" date="2024-05" db="EMBL/GenBank/DDBJ databases">
        <title>Planctomycetes of the genus Singulisphaera possess chitinolytic capabilities.</title>
        <authorList>
            <person name="Ivanova A."/>
        </authorList>
    </citation>
    <scope>NUCLEOTIDE SEQUENCE</scope>
    <source>
        <strain evidence="10">Ch08T</strain>
    </source>
</reference>
<proteinExistence type="inferred from homology"/>
<feature type="binding site" evidence="7">
    <location>
        <position position="8"/>
    </location>
    <ligand>
        <name>a divalent metal cation</name>
        <dbReference type="ChEBI" id="CHEBI:60240"/>
    </ligand>
</feature>
<dbReference type="InterPro" id="IPR036571">
    <property type="entry name" value="MECDP_synthase_sf"/>
</dbReference>
<keyword evidence="5 7" id="KW-0414">Isoprene biosynthesis</keyword>
<dbReference type="PANTHER" id="PTHR43181:SF1">
    <property type="entry name" value="2-C-METHYL-D-ERYTHRITOL 2,4-CYCLODIPHOSPHATE SYNTHASE, CHLOROPLASTIC"/>
    <property type="match status" value="1"/>
</dbReference>
<evidence type="ECO:0000256" key="5">
    <source>
        <dbReference type="ARBA" id="ARBA00023229"/>
    </source>
</evidence>
<feature type="site" description="Transition state stabilizer" evidence="7">
    <location>
        <position position="34"/>
    </location>
</feature>
<comment type="pathway">
    <text evidence="2 7">Isoprenoid biosynthesis; isopentenyl diphosphate biosynthesis via DXP pathway; isopentenyl diphosphate from 1-deoxy-D-xylulose 5-phosphate: step 4/6.</text>
</comment>
<feature type="site" description="Transition state stabilizer" evidence="7">
    <location>
        <position position="133"/>
    </location>
</feature>
<comment type="catalytic activity">
    <reaction evidence="1 7 8">
        <text>4-CDP-2-C-methyl-D-erythritol 2-phosphate = 2-C-methyl-D-erythritol 2,4-cyclic diphosphate + CMP</text>
        <dbReference type="Rhea" id="RHEA:23864"/>
        <dbReference type="ChEBI" id="CHEBI:57919"/>
        <dbReference type="ChEBI" id="CHEBI:58483"/>
        <dbReference type="ChEBI" id="CHEBI:60377"/>
        <dbReference type="EC" id="4.6.1.12"/>
    </reaction>
</comment>
<feature type="binding site" evidence="7">
    <location>
        <position position="142"/>
    </location>
    <ligand>
        <name>4-CDP-2-C-methyl-D-erythritol 2-phosphate</name>
        <dbReference type="ChEBI" id="CHEBI:57919"/>
    </ligand>
</feature>
<feature type="binding site" evidence="7">
    <location>
        <begin position="56"/>
        <end position="58"/>
    </location>
    <ligand>
        <name>4-CDP-2-C-methyl-D-erythritol 2-phosphate</name>
        <dbReference type="ChEBI" id="CHEBI:57919"/>
    </ligand>
</feature>
<dbReference type="AlphaFoldDB" id="A0AAU7CNH8"/>
<keyword evidence="4 7" id="KW-0479">Metal-binding</keyword>
<evidence type="ECO:0000313" key="10">
    <source>
        <dbReference type="EMBL" id="XBH07117.1"/>
    </source>
</evidence>
<organism evidence="10">
    <name type="scientific">Singulisphaera sp. Ch08</name>
    <dbReference type="NCBI Taxonomy" id="3120278"/>
    <lineage>
        <taxon>Bacteria</taxon>
        <taxon>Pseudomonadati</taxon>
        <taxon>Planctomycetota</taxon>
        <taxon>Planctomycetia</taxon>
        <taxon>Isosphaerales</taxon>
        <taxon>Isosphaeraceae</taxon>
        <taxon>Singulisphaera</taxon>
    </lineage>
</organism>
<protein>
    <recommendedName>
        <fullName evidence="3 7">2-C-methyl-D-erythritol 2,4-cyclodiphosphate synthase</fullName>
        <shortName evidence="7">MECDP-synthase</shortName>
        <shortName evidence="7">MECPP-synthase</shortName>
        <shortName evidence="7">MECPS</shortName>
        <ecNumber evidence="3 7">4.6.1.12</ecNumber>
    </recommendedName>
</protein>
<feature type="binding site" evidence="7">
    <location>
        <position position="10"/>
    </location>
    <ligand>
        <name>a divalent metal cation</name>
        <dbReference type="ChEBI" id="CHEBI:60240"/>
    </ligand>
</feature>
<evidence type="ECO:0000256" key="8">
    <source>
        <dbReference type="RuleBase" id="RU004395"/>
    </source>
</evidence>
<comment type="cofactor">
    <cofactor evidence="7">
        <name>a divalent metal cation</name>
        <dbReference type="ChEBI" id="CHEBI:60240"/>
    </cofactor>
    <text evidence="7">Binds 1 divalent metal cation per subunit.</text>
</comment>
<evidence type="ECO:0000259" key="9">
    <source>
        <dbReference type="Pfam" id="PF02542"/>
    </source>
</evidence>
<evidence type="ECO:0000256" key="3">
    <source>
        <dbReference type="ARBA" id="ARBA00012579"/>
    </source>
</evidence>
<accession>A0AAU7CNH8</accession>
<dbReference type="PROSITE" id="PS01350">
    <property type="entry name" value="ISPF"/>
    <property type="match status" value="1"/>
</dbReference>
<evidence type="ECO:0000256" key="2">
    <source>
        <dbReference type="ARBA" id="ARBA00004709"/>
    </source>
</evidence>
<keyword evidence="6 7" id="KW-0456">Lyase</keyword>
<dbReference type="GO" id="GO:0016114">
    <property type="term" value="P:terpenoid biosynthetic process"/>
    <property type="evidence" value="ECO:0007669"/>
    <property type="project" value="InterPro"/>
</dbReference>
<dbReference type="InterPro" id="IPR003526">
    <property type="entry name" value="MECDP_synthase"/>
</dbReference>
<gene>
    <name evidence="7 10" type="primary">ispF</name>
    <name evidence="10" type="ORF">V5E97_14060</name>
</gene>
<name>A0AAU7CNH8_9BACT</name>
<feature type="domain" description="2-C-methyl-D-erythritol 2,4-cyclodiphosphate synthase" evidence="9">
    <location>
        <begin position="1"/>
        <end position="154"/>
    </location>
</feature>
<feature type="binding site" evidence="7">
    <location>
        <position position="42"/>
    </location>
    <ligand>
        <name>a divalent metal cation</name>
        <dbReference type="ChEBI" id="CHEBI:60240"/>
    </ligand>
</feature>
<comment type="caution">
    <text evidence="7">Lacks conserved residue(s) required for the propagation of feature annotation.</text>
</comment>
<evidence type="ECO:0000256" key="6">
    <source>
        <dbReference type="ARBA" id="ARBA00023239"/>
    </source>
</evidence>
<dbReference type="GO" id="GO:0008685">
    <property type="term" value="F:2-C-methyl-D-erythritol 2,4-cyclodiphosphate synthase activity"/>
    <property type="evidence" value="ECO:0007669"/>
    <property type="project" value="UniProtKB-UniRule"/>
</dbReference>
<dbReference type="CDD" id="cd00554">
    <property type="entry name" value="MECDP_synthase"/>
    <property type="match status" value="1"/>
</dbReference>
<evidence type="ECO:0000256" key="4">
    <source>
        <dbReference type="ARBA" id="ARBA00022723"/>
    </source>
</evidence>
<dbReference type="PANTHER" id="PTHR43181">
    <property type="entry name" value="2-C-METHYL-D-ERYTHRITOL 2,4-CYCLODIPHOSPHATE SYNTHASE, CHLOROPLASTIC"/>
    <property type="match status" value="1"/>
</dbReference>
<dbReference type="RefSeq" id="WP_406699962.1">
    <property type="nucleotide sequence ID" value="NZ_CP155447.1"/>
</dbReference>
<comment type="similarity">
    <text evidence="7 8">Belongs to the IspF family.</text>
</comment>
<dbReference type="EMBL" id="CP155447">
    <property type="protein sequence ID" value="XBH07117.1"/>
    <property type="molecule type" value="Genomic_DNA"/>
</dbReference>
<dbReference type="EC" id="4.6.1.12" evidence="3 7"/>
<sequence length="160" mass="16949">MRVGIGHDTHRLVAGRPLILAGVRIEHPLGLFGHSDADVVMHAVADALLGASGLGDIGEHYPDTDPQWEGLDGSVLLKDVISRVAREGWRPLNCDVIIHAQQPKLSSFKLEMRTNLANLMGLAAQDVNIKAKTGESVGPIGRAEAISCEAVVLLKAAVPA</sequence>
<dbReference type="HAMAP" id="MF_00107">
    <property type="entry name" value="IspF"/>
    <property type="match status" value="1"/>
</dbReference>
<dbReference type="InterPro" id="IPR020555">
    <property type="entry name" value="MECDP_synthase_CS"/>
</dbReference>
<feature type="binding site" evidence="7">
    <location>
        <begin position="34"/>
        <end position="35"/>
    </location>
    <ligand>
        <name>4-CDP-2-C-methyl-D-erythritol 2-phosphate</name>
        <dbReference type="ChEBI" id="CHEBI:57919"/>
    </ligand>
</feature>
<dbReference type="Gene3D" id="3.30.1330.50">
    <property type="entry name" value="2-C-methyl-D-erythritol 2,4-cyclodiphosphate synthase"/>
    <property type="match status" value="1"/>
</dbReference>
<feature type="binding site" evidence="7">
    <location>
        <begin position="8"/>
        <end position="10"/>
    </location>
    <ligand>
        <name>4-CDP-2-C-methyl-D-erythritol 2-phosphate</name>
        <dbReference type="ChEBI" id="CHEBI:57919"/>
    </ligand>
</feature>
<dbReference type="GO" id="GO:0019288">
    <property type="term" value="P:isopentenyl diphosphate biosynthetic process, methylerythritol 4-phosphate pathway"/>
    <property type="evidence" value="ECO:0007669"/>
    <property type="project" value="UniProtKB-UniRule"/>
</dbReference>
<dbReference type="SUPFAM" id="SSF69765">
    <property type="entry name" value="IpsF-like"/>
    <property type="match status" value="1"/>
</dbReference>
<evidence type="ECO:0000256" key="1">
    <source>
        <dbReference type="ARBA" id="ARBA00000200"/>
    </source>
</evidence>